<protein>
    <recommendedName>
        <fullName evidence="4">Collagen-like protein</fullName>
    </recommendedName>
</protein>
<sequence>MGCNPSPGPAGPQGERGPQGIQGIQGEPGPKLIVAMGYVEDLSLGEEGTPQLLDGFNVKEVSWDVINRCYTITLTSPNSGKYDYVILVTPVGNEPVYTTTTWERKGEFHVIIHRKAGDGNIPGSFQFVVFRYP</sequence>
<dbReference type="EMBL" id="PCUC01000053">
    <property type="protein sequence ID" value="PIQ07244.1"/>
    <property type="molecule type" value="Genomic_DNA"/>
</dbReference>
<organism evidence="2 3">
    <name type="scientific">Candidatus Nealsonbacteria bacterium CG18_big_fil_WC_8_21_14_2_50_37_10</name>
    <dbReference type="NCBI Taxonomy" id="1974717"/>
    <lineage>
        <taxon>Bacteria</taxon>
        <taxon>Candidatus Nealsoniibacteriota</taxon>
    </lineage>
</organism>
<accession>A0A2H0FKP0</accession>
<evidence type="ECO:0000256" key="1">
    <source>
        <dbReference type="SAM" id="MobiDB-lite"/>
    </source>
</evidence>
<feature type="region of interest" description="Disordered" evidence="1">
    <location>
        <begin position="1"/>
        <end position="26"/>
    </location>
</feature>
<proteinExistence type="predicted"/>
<dbReference type="Gene3D" id="1.20.5.320">
    <property type="entry name" value="6-Phosphogluconate Dehydrogenase, domain 3"/>
    <property type="match status" value="1"/>
</dbReference>
<evidence type="ECO:0000313" key="2">
    <source>
        <dbReference type="EMBL" id="PIQ07244.1"/>
    </source>
</evidence>
<comment type="caution">
    <text evidence="2">The sequence shown here is derived from an EMBL/GenBank/DDBJ whole genome shotgun (WGS) entry which is preliminary data.</text>
</comment>
<feature type="compositionally biased region" description="Pro residues" evidence="1">
    <location>
        <begin position="1"/>
        <end position="10"/>
    </location>
</feature>
<evidence type="ECO:0008006" key="4">
    <source>
        <dbReference type="Google" id="ProtNLM"/>
    </source>
</evidence>
<dbReference type="Proteomes" id="UP000230778">
    <property type="component" value="Unassembled WGS sequence"/>
</dbReference>
<reference evidence="2 3" key="1">
    <citation type="submission" date="2017-09" db="EMBL/GenBank/DDBJ databases">
        <title>Depth-based differentiation of microbial function through sediment-hosted aquifers and enrichment of novel symbionts in the deep terrestrial subsurface.</title>
        <authorList>
            <person name="Probst A.J."/>
            <person name="Ladd B."/>
            <person name="Jarett J.K."/>
            <person name="Geller-Mcgrath D.E."/>
            <person name="Sieber C.M."/>
            <person name="Emerson J.B."/>
            <person name="Anantharaman K."/>
            <person name="Thomas B.C."/>
            <person name="Malmstrom R."/>
            <person name="Stieglmeier M."/>
            <person name="Klingl A."/>
            <person name="Woyke T."/>
            <person name="Ryan C.M."/>
            <person name="Banfield J.F."/>
        </authorList>
    </citation>
    <scope>NUCLEOTIDE SEQUENCE [LARGE SCALE GENOMIC DNA]</scope>
    <source>
        <strain evidence="2">CG18_big_fil_WC_8_21_14_2_50_37_10</strain>
    </source>
</reference>
<name>A0A2H0FKP0_9BACT</name>
<evidence type="ECO:0000313" key="3">
    <source>
        <dbReference type="Proteomes" id="UP000230778"/>
    </source>
</evidence>
<feature type="compositionally biased region" description="Low complexity" evidence="1">
    <location>
        <begin position="12"/>
        <end position="26"/>
    </location>
</feature>
<gene>
    <name evidence="2" type="ORF">COW72_01015</name>
</gene>
<dbReference type="AlphaFoldDB" id="A0A2H0FKP0"/>